<dbReference type="EMBL" id="CAJVQB010001045">
    <property type="protein sequence ID" value="CAG8518506.1"/>
    <property type="molecule type" value="Genomic_DNA"/>
</dbReference>
<keyword evidence="2" id="KW-1185">Reference proteome</keyword>
<proteinExistence type="predicted"/>
<evidence type="ECO:0000313" key="1">
    <source>
        <dbReference type="EMBL" id="CAG8518506.1"/>
    </source>
</evidence>
<organism evidence="1 2">
    <name type="scientific">Gigaspora margarita</name>
    <dbReference type="NCBI Taxonomy" id="4874"/>
    <lineage>
        <taxon>Eukaryota</taxon>
        <taxon>Fungi</taxon>
        <taxon>Fungi incertae sedis</taxon>
        <taxon>Mucoromycota</taxon>
        <taxon>Glomeromycotina</taxon>
        <taxon>Glomeromycetes</taxon>
        <taxon>Diversisporales</taxon>
        <taxon>Gigasporaceae</taxon>
        <taxon>Gigaspora</taxon>
    </lineage>
</organism>
<accession>A0ABM8W3X3</accession>
<evidence type="ECO:0000313" key="2">
    <source>
        <dbReference type="Proteomes" id="UP000789901"/>
    </source>
</evidence>
<protein>
    <submittedName>
        <fullName evidence="1">19943_t:CDS:1</fullName>
    </submittedName>
</protein>
<name>A0ABM8W3X3_GIGMA</name>
<gene>
    <name evidence="1" type="ORF">GMARGA_LOCUS3033</name>
</gene>
<dbReference type="Proteomes" id="UP000789901">
    <property type="component" value="Unassembled WGS sequence"/>
</dbReference>
<sequence length="50" mass="5747">MCFYYSYWYNPNYSTDNKSTSMPMCFGQELFGENGEKIMPIIVAISTLGC</sequence>
<comment type="caution">
    <text evidence="1">The sequence shown here is derived from an EMBL/GenBank/DDBJ whole genome shotgun (WGS) entry which is preliminary data.</text>
</comment>
<feature type="non-terminal residue" evidence="1">
    <location>
        <position position="50"/>
    </location>
</feature>
<reference evidence="1 2" key="1">
    <citation type="submission" date="2021-06" db="EMBL/GenBank/DDBJ databases">
        <authorList>
            <person name="Kallberg Y."/>
            <person name="Tangrot J."/>
            <person name="Rosling A."/>
        </authorList>
    </citation>
    <scope>NUCLEOTIDE SEQUENCE [LARGE SCALE GENOMIC DNA]</scope>
    <source>
        <strain evidence="1 2">120-4 pot B 10/14</strain>
    </source>
</reference>